<dbReference type="AlphaFoldDB" id="A0A0G0FA66"/>
<evidence type="ECO:0000256" key="5">
    <source>
        <dbReference type="SAM" id="Coils"/>
    </source>
</evidence>
<feature type="transmembrane region" description="Helical" evidence="6">
    <location>
        <begin position="6"/>
        <end position="25"/>
    </location>
</feature>
<evidence type="ECO:0000256" key="1">
    <source>
        <dbReference type="ARBA" id="ARBA00003416"/>
    </source>
</evidence>
<accession>A0A0G0FA66</accession>
<dbReference type="GO" id="GO:0006310">
    <property type="term" value="P:DNA recombination"/>
    <property type="evidence" value="ECO:0007669"/>
    <property type="project" value="UniProtKB-KW"/>
</dbReference>
<keyword evidence="6" id="KW-0472">Membrane</keyword>
<proteinExistence type="inferred from homology"/>
<sequence length="395" mass="45678">MDMYIYIALGVAIGFVVALIVFLLTKKQFSGDSSQLEAKLAEIFPKVLQNANEQLVLLANEKLQAEKQDIKTDLQNKKTSIEDLIKRIHQELEQSNKRTEKAELERVGSFRELKQEMENNRRITEQLSATTEGLKKVLSNNQLRGQFGEQVAEELLRMVGFVNGVDYQHNKILVGAETRPDFTIFLPDGVKINIDVKFPYANLQKMTETQDEGMKREYVKLFEKDIKDKIKQVTSREYINPEDNTVDFVIMFIPNEMIFSYIYEKMGSVWEDGMKQKVIFAGPFNFTAILRLIRQSYSNFKYQNNVRNIITYIKIFEEEFRKYNQEFVKIGDRLESLNDQYAKVDSTRTKQLIRSVDKIVSEDNKADDVSSAIPAMMDPLISPAANKIVAEEEII</sequence>
<keyword evidence="6" id="KW-0812">Transmembrane</keyword>
<evidence type="ECO:0008006" key="9">
    <source>
        <dbReference type="Google" id="ProtNLM"/>
    </source>
</evidence>
<dbReference type="EMBL" id="LBSJ01000029">
    <property type="protein sequence ID" value="KKQ14807.1"/>
    <property type="molecule type" value="Genomic_DNA"/>
</dbReference>
<evidence type="ECO:0000256" key="2">
    <source>
        <dbReference type="ARBA" id="ARBA00009840"/>
    </source>
</evidence>
<keyword evidence="3 5" id="KW-0175">Coiled coil</keyword>
<comment type="similarity">
    <text evidence="2">Belongs to the RmuC family.</text>
</comment>
<comment type="caution">
    <text evidence="7">The sequence shown here is derived from an EMBL/GenBank/DDBJ whole genome shotgun (WGS) entry which is preliminary data.</text>
</comment>
<dbReference type="PANTHER" id="PTHR30563">
    <property type="entry name" value="DNA RECOMBINATION PROTEIN RMUC"/>
    <property type="match status" value="1"/>
</dbReference>
<protein>
    <recommendedName>
        <fullName evidence="9">RmuC-domain protein</fullName>
    </recommendedName>
</protein>
<dbReference type="Pfam" id="PF02646">
    <property type="entry name" value="RmuC"/>
    <property type="match status" value="1"/>
</dbReference>
<evidence type="ECO:0000313" key="7">
    <source>
        <dbReference type="EMBL" id="KKQ14807.1"/>
    </source>
</evidence>
<dbReference type="Proteomes" id="UP000034448">
    <property type="component" value="Unassembled WGS sequence"/>
</dbReference>
<keyword evidence="4" id="KW-0233">DNA recombination</keyword>
<organism evidence="7 8">
    <name type="scientific">Candidatus Daviesbacteria bacterium GW2011_GWA1_36_8</name>
    <dbReference type="NCBI Taxonomy" id="1618417"/>
    <lineage>
        <taxon>Bacteria</taxon>
        <taxon>Candidatus Daviesiibacteriota</taxon>
    </lineage>
</organism>
<dbReference type="InterPro" id="IPR003798">
    <property type="entry name" value="DNA_recombination_RmuC"/>
</dbReference>
<evidence type="ECO:0000313" key="8">
    <source>
        <dbReference type="Proteomes" id="UP000034448"/>
    </source>
</evidence>
<evidence type="ECO:0000256" key="6">
    <source>
        <dbReference type="SAM" id="Phobius"/>
    </source>
</evidence>
<feature type="coiled-coil region" evidence="5">
    <location>
        <begin position="48"/>
        <end position="105"/>
    </location>
</feature>
<reference evidence="7 8" key="1">
    <citation type="journal article" date="2015" name="Nature">
        <title>rRNA introns, odd ribosomes, and small enigmatic genomes across a large radiation of phyla.</title>
        <authorList>
            <person name="Brown C.T."/>
            <person name="Hug L.A."/>
            <person name="Thomas B.C."/>
            <person name="Sharon I."/>
            <person name="Castelle C.J."/>
            <person name="Singh A."/>
            <person name="Wilkins M.J."/>
            <person name="Williams K.H."/>
            <person name="Banfield J.F."/>
        </authorList>
    </citation>
    <scope>NUCLEOTIDE SEQUENCE [LARGE SCALE GENOMIC DNA]</scope>
</reference>
<name>A0A0G0FA66_9BACT</name>
<gene>
    <name evidence="7" type="ORF">US28_C0029G0032</name>
</gene>
<keyword evidence="6" id="KW-1133">Transmembrane helix</keyword>
<comment type="function">
    <text evidence="1">Involved in DNA recombination.</text>
</comment>
<evidence type="ECO:0000256" key="3">
    <source>
        <dbReference type="ARBA" id="ARBA00023054"/>
    </source>
</evidence>
<evidence type="ECO:0000256" key="4">
    <source>
        <dbReference type="ARBA" id="ARBA00023172"/>
    </source>
</evidence>
<dbReference type="PANTHER" id="PTHR30563:SF0">
    <property type="entry name" value="DNA RECOMBINATION PROTEIN RMUC"/>
    <property type="match status" value="1"/>
</dbReference>